<feature type="chain" id="PRO_5047364236" description="Peptidase S1 domain-containing protein" evidence="6">
    <location>
        <begin position="17"/>
        <end position="356"/>
    </location>
</feature>
<feature type="signal peptide" evidence="6">
    <location>
        <begin position="1"/>
        <end position="16"/>
    </location>
</feature>
<dbReference type="InterPro" id="IPR043504">
    <property type="entry name" value="Peptidase_S1_PA_chymotrypsin"/>
</dbReference>
<accession>A0ABQ9JFE5</accession>
<dbReference type="InterPro" id="IPR050430">
    <property type="entry name" value="Peptidase_S1"/>
</dbReference>
<evidence type="ECO:0000256" key="1">
    <source>
        <dbReference type="ARBA" id="ARBA00022670"/>
    </source>
</evidence>
<evidence type="ECO:0000313" key="9">
    <source>
        <dbReference type="Proteomes" id="UP001162164"/>
    </source>
</evidence>
<protein>
    <recommendedName>
        <fullName evidence="7">Peptidase S1 domain-containing protein</fullName>
    </recommendedName>
</protein>
<keyword evidence="6" id="KW-0732">Signal</keyword>
<keyword evidence="3 5" id="KW-0720">Serine protease</keyword>
<reference evidence="8" key="1">
    <citation type="journal article" date="2023" name="Insect Mol. Biol.">
        <title>Genome sequencing provides insights into the evolution of gene families encoding plant cell wall-degrading enzymes in longhorned beetles.</title>
        <authorList>
            <person name="Shin N.R."/>
            <person name="Okamura Y."/>
            <person name="Kirsch R."/>
            <person name="Pauchet Y."/>
        </authorList>
    </citation>
    <scope>NUCLEOTIDE SEQUENCE</scope>
    <source>
        <strain evidence="8">MMC_N1</strain>
    </source>
</reference>
<evidence type="ECO:0000256" key="6">
    <source>
        <dbReference type="SAM" id="SignalP"/>
    </source>
</evidence>
<dbReference type="Gene3D" id="2.40.10.10">
    <property type="entry name" value="Trypsin-like serine proteases"/>
    <property type="match status" value="3"/>
</dbReference>
<keyword evidence="9" id="KW-1185">Reference proteome</keyword>
<evidence type="ECO:0000259" key="7">
    <source>
        <dbReference type="PROSITE" id="PS50240"/>
    </source>
</evidence>
<name>A0ABQ9JFE5_9CUCU</name>
<dbReference type="PANTHER" id="PTHR24276">
    <property type="entry name" value="POLYSERASE-RELATED"/>
    <property type="match status" value="1"/>
</dbReference>
<evidence type="ECO:0000256" key="2">
    <source>
        <dbReference type="ARBA" id="ARBA00022801"/>
    </source>
</evidence>
<dbReference type="InterPro" id="IPR009003">
    <property type="entry name" value="Peptidase_S1_PA"/>
</dbReference>
<evidence type="ECO:0000256" key="3">
    <source>
        <dbReference type="ARBA" id="ARBA00022825"/>
    </source>
</evidence>
<evidence type="ECO:0000313" key="8">
    <source>
        <dbReference type="EMBL" id="KAJ8976740.1"/>
    </source>
</evidence>
<feature type="domain" description="Peptidase S1" evidence="7">
    <location>
        <begin position="28"/>
        <end position="162"/>
    </location>
</feature>
<dbReference type="InterPro" id="IPR018114">
    <property type="entry name" value="TRYPSIN_HIS"/>
</dbReference>
<feature type="domain" description="Peptidase S1" evidence="7">
    <location>
        <begin position="310"/>
        <end position="356"/>
    </location>
</feature>
<dbReference type="PROSITE" id="PS50240">
    <property type="entry name" value="TRYPSIN_DOM"/>
    <property type="match status" value="2"/>
</dbReference>
<sequence>MKTVVCLLAIFGCAFALPSQLDWSKIHPIDAFVNRSTTLLTPERVIGGVEVTPNSIPHQAALIIDGSGFCGGSLISTTFVLTAAHWHPWSNTYGAIIRDSTICTSGAGTRGACNGDSGGPLVVSGVQVGVTSFVSARGCESGLPSGFARVSSFRSWISQNAGMSLINWGRKTRTGGLGRMEFSHIYGSEYWNRLMLKEMGTLNFTLDFTLPAPRRRVGRSPVPTDFFLEQVSGDTLWSFMGAIPRKECRAGGSVHCAMSVGSKIMKTAVCLLAIFGCAFALPSKLDWSTIHPIDAFLEPINDISYPSARVVGGSEAVRNSHPYQAALIMDGSGFCGGSLISVNWVLTAAHCTIRQV</sequence>
<dbReference type="SUPFAM" id="SSF50494">
    <property type="entry name" value="Trypsin-like serine proteases"/>
    <property type="match status" value="2"/>
</dbReference>
<organism evidence="8 9">
    <name type="scientific">Molorchus minor</name>
    <dbReference type="NCBI Taxonomy" id="1323400"/>
    <lineage>
        <taxon>Eukaryota</taxon>
        <taxon>Metazoa</taxon>
        <taxon>Ecdysozoa</taxon>
        <taxon>Arthropoda</taxon>
        <taxon>Hexapoda</taxon>
        <taxon>Insecta</taxon>
        <taxon>Pterygota</taxon>
        <taxon>Neoptera</taxon>
        <taxon>Endopterygota</taxon>
        <taxon>Coleoptera</taxon>
        <taxon>Polyphaga</taxon>
        <taxon>Cucujiformia</taxon>
        <taxon>Chrysomeloidea</taxon>
        <taxon>Cerambycidae</taxon>
        <taxon>Lamiinae</taxon>
        <taxon>Monochamini</taxon>
        <taxon>Molorchus</taxon>
    </lineage>
</organism>
<dbReference type="SMART" id="SM00020">
    <property type="entry name" value="Tryp_SPc"/>
    <property type="match status" value="1"/>
</dbReference>
<proteinExistence type="predicted"/>
<keyword evidence="4" id="KW-1015">Disulfide bond</keyword>
<dbReference type="PANTHER" id="PTHR24276:SF91">
    <property type="entry name" value="AT26814P-RELATED"/>
    <property type="match status" value="1"/>
</dbReference>
<keyword evidence="2 5" id="KW-0378">Hydrolase</keyword>
<dbReference type="Proteomes" id="UP001162164">
    <property type="component" value="Unassembled WGS sequence"/>
</dbReference>
<dbReference type="PROSITE" id="PS00134">
    <property type="entry name" value="TRYPSIN_HIS"/>
    <property type="match status" value="1"/>
</dbReference>
<comment type="caution">
    <text evidence="8">The sequence shown here is derived from an EMBL/GenBank/DDBJ whole genome shotgun (WGS) entry which is preliminary data.</text>
</comment>
<dbReference type="EMBL" id="JAPWTJ010000636">
    <property type="protein sequence ID" value="KAJ8976740.1"/>
    <property type="molecule type" value="Genomic_DNA"/>
</dbReference>
<dbReference type="PROSITE" id="PS00135">
    <property type="entry name" value="TRYPSIN_SER"/>
    <property type="match status" value="1"/>
</dbReference>
<dbReference type="InterPro" id="IPR033116">
    <property type="entry name" value="TRYPSIN_SER"/>
</dbReference>
<evidence type="ECO:0000256" key="4">
    <source>
        <dbReference type="ARBA" id="ARBA00023157"/>
    </source>
</evidence>
<gene>
    <name evidence="8" type="ORF">NQ317_004291</name>
</gene>
<evidence type="ECO:0000256" key="5">
    <source>
        <dbReference type="RuleBase" id="RU363034"/>
    </source>
</evidence>
<dbReference type="InterPro" id="IPR001254">
    <property type="entry name" value="Trypsin_dom"/>
</dbReference>
<keyword evidence="1 5" id="KW-0645">Protease</keyword>
<dbReference type="Pfam" id="PF00089">
    <property type="entry name" value="Trypsin"/>
    <property type="match status" value="3"/>
</dbReference>